<evidence type="ECO:0000259" key="2">
    <source>
        <dbReference type="Pfam" id="PF19289"/>
    </source>
</evidence>
<dbReference type="InterPro" id="IPR035068">
    <property type="entry name" value="TldD/PmbA_N"/>
</dbReference>
<dbReference type="AlphaFoldDB" id="B3T0K5"/>
<feature type="domain" description="Metalloprotease TldD/E N-terminal" evidence="1">
    <location>
        <begin position="27"/>
        <end position="90"/>
    </location>
</feature>
<organism evidence="4">
    <name type="scientific">uncultured marine microorganism HF4000_005K23</name>
    <dbReference type="NCBI Taxonomy" id="455508"/>
    <lineage>
        <taxon>unclassified sequences</taxon>
        <taxon>environmental samples</taxon>
    </lineage>
</organism>
<dbReference type="GO" id="GO:0006508">
    <property type="term" value="P:proteolysis"/>
    <property type="evidence" value="ECO:0007669"/>
    <property type="project" value="InterPro"/>
</dbReference>
<evidence type="ECO:0000259" key="3">
    <source>
        <dbReference type="Pfam" id="PF19290"/>
    </source>
</evidence>
<protein>
    <submittedName>
        <fullName evidence="4">Putative modulator of DNA gyrase</fullName>
    </submittedName>
</protein>
<sequence>MIKDKKFLEEIAANCIDKAKKLGATDCEVTLSNNISETVNFRNKNIDESKRSDVIGIEISTYIQKKKSNISSSNINEDNLDSLITRCIEMTKITPEDEYNSLPNKDLLATEHKDLELYDEISISNEKKIDYLKQAEESAFQDKRITNTEGSSFIQDKSNFVLANSLGFSMGYQSSIYSASCDVIAKSNGSMEKDYEYTQKRFFSDLKPPRMLGNEAAERAIKKLNPKKIKSEKIPIIFEQRVAKSLLDPFANAISASSFARGTSFLKDKLNKNIFSKDINIIDDPLISKALGSQIFDSEGVKSNKVTLVKEGSLKNLLLDTYYGKILKMESNGRCGGTTNLYFENGTKSCKELLNAHTKALYINELIGRGANIVTGDYSVGASGMLIENGEFSYPINEITIAGNLSEMFNNITLANDLEFSYATNSPTLMIEGMVLAG</sequence>
<name>B3T0K5_9ZZZZ</name>
<dbReference type="InterPro" id="IPR002510">
    <property type="entry name" value="Metalloprtase-TldD/E_N"/>
</dbReference>
<dbReference type="Pfam" id="PF19290">
    <property type="entry name" value="PmbA_TldD_2nd"/>
    <property type="match status" value="1"/>
</dbReference>
<accession>B3T0K5</accession>
<evidence type="ECO:0000313" key="4">
    <source>
        <dbReference type="EMBL" id="ABZ06114.1"/>
    </source>
</evidence>
<dbReference type="InterPro" id="IPR045569">
    <property type="entry name" value="Metalloprtase-TldD/E_C"/>
</dbReference>
<dbReference type="InterPro" id="IPR045570">
    <property type="entry name" value="Metalloprtase-TldD/E_cen_dom"/>
</dbReference>
<reference evidence="4" key="1">
    <citation type="journal article" date="2008" name="ISME J.">
        <title>Genomic patterns of recombination, clonal divergence and environment in marine microbial populations.</title>
        <authorList>
            <person name="Konstantinidis K.T."/>
            <person name="Delong E.F."/>
        </authorList>
    </citation>
    <scope>NUCLEOTIDE SEQUENCE</scope>
</reference>
<dbReference type="InterPro" id="IPR047657">
    <property type="entry name" value="PmbA"/>
</dbReference>
<dbReference type="InterPro" id="IPR036059">
    <property type="entry name" value="TldD/PmbA_sf"/>
</dbReference>
<dbReference type="Pfam" id="PF01523">
    <property type="entry name" value="PmbA_TldD_1st"/>
    <property type="match status" value="1"/>
</dbReference>
<gene>
    <name evidence="4" type="ORF">ALOHA_HF4000005K23ctg1g1</name>
</gene>
<proteinExistence type="predicted"/>
<dbReference type="PANTHER" id="PTHR43421:SF1">
    <property type="entry name" value="METALLOPROTEASE PMBA"/>
    <property type="match status" value="1"/>
</dbReference>
<evidence type="ECO:0000259" key="1">
    <source>
        <dbReference type="Pfam" id="PF01523"/>
    </source>
</evidence>
<feature type="domain" description="Metalloprotease TldD/E C-terminal" evidence="2">
    <location>
        <begin position="232"/>
        <end position="438"/>
    </location>
</feature>
<dbReference type="GO" id="GO:0008237">
    <property type="term" value="F:metallopeptidase activity"/>
    <property type="evidence" value="ECO:0007669"/>
    <property type="project" value="InterPro"/>
</dbReference>
<dbReference type="SUPFAM" id="SSF111283">
    <property type="entry name" value="Putative modulator of DNA gyrase, PmbA/TldD"/>
    <property type="match status" value="1"/>
</dbReference>
<dbReference type="Gene3D" id="3.30.2290.10">
    <property type="entry name" value="PmbA/TldD superfamily"/>
    <property type="match status" value="1"/>
</dbReference>
<dbReference type="PANTHER" id="PTHR43421">
    <property type="entry name" value="METALLOPROTEASE PMBA"/>
    <property type="match status" value="1"/>
</dbReference>
<dbReference type="Pfam" id="PF19289">
    <property type="entry name" value="PmbA_TldD_3rd"/>
    <property type="match status" value="1"/>
</dbReference>
<dbReference type="EMBL" id="EU016567">
    <property type="protein sequence ID" value="ABZ06114.1"/>
    <property type="molecule type" value="Genomic_DNA"/>
</dbReference>
<feature type="domain" description="Metalloprotease TldD/E central" evidence="3">
    <location>
        <begin position="120"/>
        <end position="224"/>
    </location>
</feature>